<feature type="domain" description="DUF2241" evidence="1">
    <location>
        <begin position="2"/>
        <end position="69"/>
    </location>
</feature>
<dbReference type="STRING" id="570519.SAMN04488116_1305"/>
<gene>
    <name evidence="2" type="ORF">SAMN04488116_1305</name>
</gene>
<keyword evidence="3" id="KW-1185">Reference proteome</keyword>
<evidence type="ECO:0000313" key="2">
    <source>
        <dbReference type="EMBL" id="SHG45956.1"/>
    </source>
</evidence>
<sequence>MTGETNLSKLIAGMDPIVNEGEYVFVSVSNYNGIHSGDVICGFREKEGTTLIIKRDKAIELGLSFEFVASWITLQIHSALDAVGLTAAFSGELAKFGISCNVVAGYYHDHIFVDQKDTKKTVKTLKRLAKRHKNGT</sequence>
<dbReference type="PANTHER" id="PTHR39199">
    <property type="entry name" value="BLR5128 PROTEIN"/>
    <property type="match status" value="1"/>
</dbReference>
<dbReference type="InterPro" id="IPR018717">
    <property type="entry name" value="DUF2241"/>
</dbReference>
<dbReference type="InterPro" id="IPR045865">
    <property type="entry name" value="ACT-like_dom_sf"/>
</dbReference>
<dbReference type="Pfam" id="PF10000">
    <property type="entry name" value="ACT_3"/>
    <property type="match status" value="1"/>
</dbReference>
<evidence type="ECO:0000313" key="3">
    <source>
        <dbReference type="Proteomes" id="UP000184532"/>
    </source>
</evidence>
<protein>
    <recommendedName>
        <fullName evidence="1">DUF2241 domain-containing protein</fullName>
    </recommendedName>
</protein>
<dbReference type="SUPFAM" id="SSF55021">
    <property type="entry name" value="ACT-like"/>
    <property type="match status" value="2"/>
</dbReference>
<evidence type="ECO:0000259" key="1">
    <source>
        <dbReference type="Pfam" id="PF10000"/>
    </source>
</evidence>
<dbReference type="OrthoDB" id="517867at2"/>
<organism evidence="2 3">
    <name type="scientific">Flagellimonas flava</name>
    <dbReference type="NCBI Taxonomy" id="570519"/>
    <lineage>
        <taxon>Bacteria</taxon>
        <taxon>Pseudomonadati</taxon>
        <taxon>Bacteroidota</taxon>
        <taxon>Flavobacteriia</taxon>
        <taxon>Flavobacteriales</taxon>
        <taxon>Flavobacteriaceae</taxon>
        <taxon>Flagellimonas</taxon>
    </lineage>
</organism>
<dbReference type="AlphaFoldDB" id="A0A1M5JZH5"/>
<dbReference type="Gene3D" id="3.30.2130.10">
    <property type="entry name" value="VC0802-like"/>
    <property type="match status" value="1"/>
</dbReference>
<dbReference type="Proteomes" id="UP000184532">
    <property type="component" value="Unassembled WGS sequence"/>
</dbReference>
<proteinExistence type="predicted"/>
<accession>A0A1M5JZH5</accession>
<dbReference type="RefSeq" id="WP_073177534.1">
    <property type="nucleotide sequence ID" value="NZ_FQWL01000002.1"/>
</dbReference>
<name>A0A1M5JZH5_9FLAO</name>
<reference evidence="3" key="1">
    <citation type="submission" date="2016-11" db="EMBL/GenBank/DDBJ databases">
        <authorList>
            <person name="Varghese N."/>
            <person name="Submissions S."/>
        </authorList>
    </citation>
    <scope>NUCLEOTIDE SEQUENCE [LARGE SCALE GENOMIC DNA]</scope>
    <source>
        <strain evidence="3">DSM 22638</strain>
    </source>
</reference>
<dbReference type="PANTHER" id="PTHR39199:SF1">
    <property type="entry name" value="BLR5128 PROTEIN"/>
    <property type="match status" value="1"/>
</dbReference>
<dbReference type="EMBL" id="FQWL01000002">
    <property type="protein sequence ID" value="SHG45956.1"/>
    <property type="molecule type" value="Genomic_DNA"/>
</dbReference>